<dbReference type="HOGENOM" id="CLU_009289_6_2_11"/>
<dbReference type="STRING" id="1531429.JI75_06325"/>
<dbReference type="PANTHER" id="PTHR30627">
    <property type="entry name" value="PEPTIDOGLYCAN D,D-TRANSPEPTIDASE"/>
    <property type="match status" value="1"/>
</dbReference>
<dbReference type="EMBL" id="CP009302">
    <property type="protein sequence ID" value="AJC12326.1"/>
    <property type="molecule type" value="Genomic_DNA"/>
</dbReference>
<dbReference type="PANTHER" id="PTHR30627:SF1">
    <property type="entry name" value="PEPTIDOGLYCAN D,D-TRANSPEPTIDASE FTSI"/>
    <property type="match status" value="1"/>
</dbReference>
<evidence type="ECO:0000256" key="2">
    <source>
        <dbReference type="ARBA" id="ARBA00007171"/>
    </source>
</evidence>
<dbReference type="GO" id="GO:0008658">
    <property type="term" value="F:penicillin binding"/>
    <property type="evidence" value="ECO:0007669"/>
    <property type="project" value="InterPro"/>
</dbReference>
<protein>
    <submittedName>
        <fullName evidence="6">Peptidoglycan glycosyltransferase</fullName>
    </submittedName>
</protein>
<evidence type="ECO:0000256" key="1">
    <source>
        <dbReference type="ARBA" id="ARBA00004370"/>
    </source>
</evidence>
<dbReference type="Gene3D" id="3.40.710.10">
    <property type="entry name" value="DD-peptidase/beta-lactamase superfamily"/>
    <property type="match status" value="1"/>
</dbReference>
<accession>A0A0A8B488</accession>
<name>A0A0A8B488_9ACTN</name>
<organism evidence="6 7">
    <name type="scientific">Berryella intestinalis</name>
    <dbReference type="NCBI Taxonomy" id="1531429"/>
    <lineage>
        <taxon>Bacteria</taxon>
        <taxon>Bacillati</taxon>
        <taxon>Actinomycetota</taxon>
        <taxon>Coriobacteriia</taxon>
        <taxon>Eggerthellales</taxon>
        <taxon>Eggerthellaceae</taxon>
        <taxon>Berryella</taxon>
    </lineage>
</organism>
<feature type="domain" description="Penicillin-binding protein transpeptidase" evidence="4">
    <location>
        <begin position="229"/>
        <end position="531"/>
    </location>
</feature>
<proteinExistence type="inferred from homology"/>
<dbReference type="GO" id="GO:0071555">
    <property type="term" value="P:cell wall organization"/>
    <property type="evidence" value="ECO:0007669"/>
    <property type="project" value="TreeGrafter"/>
</dbReference>
<dbReference type="Proteomes" id="UP000031121">
    <property type="component" value="Chromosome"/>
</dbReference>
<dbReference type="Pfam" id="PF03717">
    <property type="entry name" value="PBP_dimer"/>
    <property type="match status" value="1"/>
</dbReference>
<dbReference type="InterPro" id="IPR012338">
    <property type="entry name" value="Beta-lactam/transpept-like"/>
</dbReference>
<dbReference type="GO" id="GO:0005886">
    <property type="term" value="C:plasma membrane"/>
    <property type="evidence" value="ECO:0007669"/>
    <property type="project" value="TreeGrafter"/>
</dbReference>
<reference evidence="7" key="1">
    <citation type="submission" date="2014-08" db="EMBL/GenBank/DDBJ databases">
        <title>Coriobacteriaceae sp. complete genome.</title>
        <authorList>
            <person name="Looft T."/>
            <person name="Bayles D.O."/>
            <person name="Stanton T.B."/>
        </authorList>
    </citation>
    <scope>NUCLEOTIDE SEQUENCE [LARGE SCALE GENOMIC DNA]</scope>
    <source>
        <strain evidence="7">68-1-3</strain>
    </source>
</reference>
<dbReference type="SUPFAM" id="SSF56601">
    <property type="entry name" value="beta-lactamase/transpeptidase-like"/>
    <property type="match status" value="1"/>
</dbReference>
<dbReference type="Gene3D" id="3.90.1310.10">
    <property type="entry name" value="Penicillin-binding protein 2a (Domain 2)"/>
    <property type="match status" value="1"/>
</dbReference>
<dbReference type="GO" id="GO:0016740">
    <property type="term" value="F:transferase activity"/>
    <property type="evidence" value="ECO:0007669"/>
    <property type="project" value="UniProtKB-KW"/>
</dbReference>
<dbReference type="AlphaFoldDB" id="A0A0A8B488"/>
<dbReference type="InterPro" id="IPR001460">
    <property type="entry name" value="PCN-bd_Tpept"/>
</dbReference>
<comment type="similarity">
    <text evidence="2">Belongs to the transpeptidase family.</text>
</comment>
<evidence type="ECO:0000313" key="6">
    <source>
        <dbReference type="EMBL" id="AJC12326.1"/>
    </source>
</evidence>
<keyword evidence="3" id="KW-0472">Membrane</keyword>
<evidence type="ECO:0000313" key="7">
    <source>
        <dbReference type="Proteomes" id="UP000031121"/>
    </source>
</evidence>
<feature type="domain" description="Penicillin-binding protein dimerisation" evidence="5">
    <location>
        <begin position="31"/>
        <end position="185"/>
    </location>
</feature>
<comment type="subcellular location">
    <subcellularLocation>
        <location evidence="1">Membrane</location>
    </subcellularLocation>
</comment>
<dbReference type="Pfam" id="PF00905">
    <property type="entry name" value="Transpeptidase"/>
    <property type="match status" value="1"/>
</dbReference>
<keyword evidence="6" id="KW-0808">Transferase</keyword>
<gene>
    <name evidence="6" type="ORF">JI75_06325</name>
</gene>
<dbReference type="InterPro" id="IPR050515">
    <property type="entry name" value="Beta-lactam/transpept"/>
</dbReference>
<dbReference type="Gene3D" id="3.30.450.330">
    <property type="match status" value="1"/>
</dbReference>
<dbReference type="InterPro" id="IPR005311">
    <property type="entry name" value="PBP_dimer"/>
</dbReference>
<evidence type="ECO:0000259" key="5">
    <source>
        <dbReference type="Pfam" id="PF03717"/>
    </source>
</evidence>
<dbReference type="KEGG" id="cbac:JI75_06325"/>
<dbReference type="InterPro" id="IPR036138">
    <property type="entry name" value="PBP_dimer_sf"/>
</dbReference>
<dbReference type="SUPFAM" id="SSF56519">
    <property type="entry name" value="Penicillin binding protein dimerisation domain"/>
    <property type="match status" value="1"/>
</dbReference>
<reference evidence="6 7" key="2">
    <citation type="journal article" date="2015" name="Genome Announc.">
        <title>Complete Genome Sequence of Coriobacteriaceae Strain 68-1-3, a Novel Mucus-Degrading Isolate from the Swine Intestinal Tract.</title>
        <authorList>
            <person name="Looft T."/>
            <person name="Bayles D.O."/>
            <person name="Alt D.P."/>
            <person name="Stanton T.B."/>
        </authorList>
    </citation>
    <scope>NUCLEOTIDE SEQUENCE [LARGE SCALE GENOMIC DNA]</scope>
    <source>
        <strain evidence="6 7">68-1-3</strain>
    </source>
</reference>
<sequence length="543" mass="58944">MFFLRLFYLDVIVADEYSRQAQEARTSKIVVEAPRGTIYDRNHNVLAISVDATTIYANPSEIDDVQATAAQLATVLGGQADDYAAKMGNRNLQFSYIKQKADVSVADKVRELGLKGIYFLADSKRSYPYGQVGGQLVGACNTEVDEQTKEEYLTGISGLEYYYNDVLSGKPGYYEAEYAQNGSPIPGAVHQSVAAEEGQDIVTSIDIEMQRTLELKLALGLYQVGTESGTSVIMDGGTGEIYAAASYPLFNPADRSTVAEGSMQLKAVSHLIEPGSVFKTATAMAILETDTMTPSDTVYAPASISADGYVISDAHERGDTVYSLRQIMQYSSNVGISLSAEKMGFDKLYDHIKKYNLNSPTGVDYPGEQTGYMVDFADWSRVVGYNVSFGQGISLTPLQITRFYGALVNDGVECTPHFLIGMSNAEDMPDWEGQKEKVIENTAAIADMTSMLKTVVTDGTGKRAAIEGYNVAGKTSTAEIYDEVNGGYLKGVYNLCFAGYIADSSSQLVCFVGADNVPSDSAVTFIFHDIMTEAINRYNIVSE</sequence>
<keyword evidence="7" id="KW-1185">Reference proteome</keyword>
<evidence type="ECO:0000256" key="3">
    <source>
        <dbReference type="ARBA" id="ARBA00023136"/>
    </source>
</evidence>
<evidence type="ECO:0000259" key="4">
    <source>
        <dbReference type="Pfam" id="PF00905"/>
    </source>
</evidence>